<dbReference type="RefSeq" id="WP_007745818.1">
    <property type="nucleotide sequence ID" value="NZ_CM001398.1"/>
</dbReference>
<reference evidence="2 3" key="1">
    <citation type="journal article" date="2012" name="PLoS ONE">
        <title>Functional divergence in the genus oenococcus as predicted by genome sequencing of the newly-described species, Oenococcus kitaharae.</title>
        <authorList>
            <person name="Borneman A.R."/>
            <person name="McCarthy J.M."/>
            <person name="Chambers P.J."/>
            <person name="Bartowsky E.J."/>
        </authorList>
    </citation>
    <scope>NUCLEOTIDE SEQUENCE [LARGE SCALE GENOMIC DNA]</scope>
    <source>
        <strain evidence="3">DSM17330</strain>
    </source>
</reference>
<accession>G9WFF1</accession>
<dbReference type="PANTHER" id="PTHR30448:SF0">
    <property type="entry name" value="RNASE ADAPTER PROTEIN RAPZ"/>
    <property type="match status" value="1"/>
</dbReference>
<dbReference type="PANTHER" id="PTHR30448">
    <property type="entry name" value="RNASE ADAPTER PROTEIN RAPZ"/>
    <property type="match status" value="1"/>
</dbReference>
<dbReference type="STRING" id="336988.NT96_06360"/>
<name>G9WFF1_9LACO</name>
<sequence length="143" mass="15871">MKIKVISFGYKYENMPKASFVFDLRFLKNPYWQPGMRTLSGLDQAVFDFVMSAAGSEDFYQQLKQMVGLALKLAQAKETAGGHVADEVTIAFGCTGGQHRSVAFAQRLGQDLAAEGYDAAICHRDLAKSQKREIARLKEETKA</sequence>
<dbReference type="AlphaFoldDB" id="G9WFF1"/>
<protein>
    <recommendedName>
        <fullName evidence="1">RapZ C-terminal domain-containing protein</fullName>
    </recommendedName>
</protein>
<dbReference type="Pfam" id="PF22740">
    <property type="entry name" value="PapZ_C"/>
    <property type="match status" value="1"/>
</dbReference>
<dbReference type="HOGENOM" id="CLU_059558_3_1_9"/>
<feature type="domain" description="RapZ C-terminal" evidence="1">
    <location>
        <begin position="1"/>
        <end position="126"/>
    </location>
</feature>
<dbReference type="eggNOG" id="COG1660">
    <property type="taxonomic scope" value="Bacteria"/>
</dbReference>
<evidence type="ECO:0000313" key="3">
    <source>
        <dbReference type="Proteomes" id="UP000004959"/>
    </source>
</evidence>
<dbReference type="InterPro" id="IPR053931">
    <property type="entry name" value="RapZ_C"/>
</dbReference>
<keyword evidence="3" id="KW-1185">Reference proteome</keyword>
<dbReference type="EMBL" id="AFVZ01000001">
    <property type="protein sequence ID" value="EHN59108.1"/>
    <property type="molecule type" value="Genomic_DNA"/>
</dbReference>
<evidence type="ECO:0000313" key="2">
    <source>
        <dbReference type="EMBL" id="EHN59108.1"/>
    </source>
</evidence>
<dbReference type="OrthoDB" id="9784461at2"/>
<proteinExistence type="predicted"/>
<organism evidence="2 3">
    <name type="scientific">Oenococcus kitaharae DSM 17330</name>
    <dbReference type="NCBI Taxonomy" id="1045004"/>
    <lineage>
        <taxon>Bacteria</taxon>
        <taxon>Bacillati</taxon>
        <taxon>Bacillota</taxon>
        <taxon>Bacilli</taxon>
        <taxon>Lactobacillales</taxon>
        <taxon>Lactobacillaceae</taxon>
        <taxon>Oenococcus</taxon>
    </lineage>
</organism>
<dbReference type="Proteomes" id="UP000004959">
    <property type="component" value="Chromosome"/>
</dbReference>
<gene>
    <name evidence="2" type="ORF">OKIT_1005</name>
</gene>
<comment type="caution">
    <text evidence="2">The sequence shown here is derived from an EMBL/GenBank/DDBJ whole genome shotgun (WGS) entry which is preliminary data.</text>
</comment>
<dbReference type="GO" id="GO:0005524">
    <property type="term" value="F:ATP binding"/>
    <property type="evidence" value="ECO:0007669"/>
    <property type="project" value="InterPro"/>
</dbReference>
<dbReference type="PATRIC" id="fig|1045004.4.peg.1004"/>
<evidence type="ECO:0000259" key="1">
    <source>
        <dbReference type="Pfam" id="PF22740"/>
    </source>
</evidence>
<dbReference type="InterPro" id="IPR005337">
    <property type="entry name" value="RapZ-like"/>
</dbReference>